<keyword evidence="6 7" id="KW-0472">Membrane</keyword>
<keyword evidence="10" id="KW-1185">Reference proteome</keyword>
<feature type="transmembrane region" description="Helical" evidence="7">
    <location>
        <begin position="222"/>
        <end position="241"/>
    </location>
</feature>
<evidence type="ECO:0000256" key="5">
    <source>
        <dbReference type="ARBA" id="ARBA00022989"/>
    </source>
</evidence>
<keyword evidence="2 7" id="KW-0813">Transport</keyword>
<comment type="similarity">
    <text evidence="7">Belongs to the binding-protein-dependent transport system permease family.</text>
</comment>
<keyword evidence="3" id="KW-1003">Cell membrane</keyword>
<evidence type="ECO:0000256" key="3">
    <source>
        <dbReference type="ARBA" id="ARBA00022475"/>
    </source>
</evidence>
<dbReference type="GO" id="GO:0005886">
    <property type="term" value="C:plasma membrane"/>
    <property type="evidence" value="ECO:0007669"/>
    <property type="project" value="UniProtKB-SubCell"/>
</dbReference>
<evidence type="ECO:0000256" key="1">
    <source>
        <dbReference type="ARBA" id="ARBA00004651"/>
    </source>
</evidence>
<feature type="transmembrane region" description="Helical" evidence="7">
    <location>
        <begin position="176"/>
        <end position="202"/>
    </location>
</feature>
<proteinExistence type="inferred from homology"/>
<dbReference type="Proteomes" id="UP000196878">
    <property type="component" value="Unassembled WGS sequence"/>
</dbReference>
<accession>A0A212AAH7</accession>
<dbReference type="AlphaFoldDB" id="A0A212AAH7"/>
<name>A0A212AAH7_9RHOB</name>
<dbReference type="Gene3D" id="1.10.3720.10">
    <property type="entry name" value="MetI-like"/>
    <property type="match status" value="1"/>
</dbReference>
<dbReference type="OrthoDB" id="9786495at2"/>
<dbReference type="SUPFAM" id="SSF161098">
    <property type="entry name" value="MetI-like"/>
    <property type="match status" value="1"/>
</dbReference>
<dbReference type="GO" id="GO:0055085">
    <property type="term" value="P:transmembrane transport"/>
    <property type="evidence" value="ECO:0007669"/>
    <property type="project" value="InterPro"/>
</dbReference>
<feature type="domain" description="ABC transmembrane type-1" evidence="8">
    <location>
        <begin position="61"/>
        <end position="241"/>
    </location>
</feature>
<evidence type="ECO:0000256" key="6">
    <source>
        <dbReference type="ARBA" id="ARBA00023136"/>
    </source>
</evidence>
<evidence type="ECO:0000313" key="10">
    <source>
        <dbReference type="Proteomes" id="UP000196878"/>
    </source>
</evidence>
<dbReference type="PANTHER" id="PTHR30151">
    <property type="entry name" value="ALKANE SULFONATE ABC TRANSPORTER-RELATED, MEMBRANE SUBUNIT"/>
    <property type="match status" value="1"/>
</dbReference>
<keyword evidence="5 7" id="KW-1133">Transmembrane helix</keyword>
<dbReference type="InterPro" id="IPR000515">
    <property type="entry name" value="MetI-like"/>
</dbReference>
<feature type="transmembrane region" description="Helical" evidence="7">
    <location>
        <begin position="68"/>
        <end position="87"/>
    </location>
</feature>
<dbReference type="Pfam" id="PF00528">
    <property type="entry name" value="BPD_transp_1"/>
    <property type="match status" value="1"/>
</dbReference>
<reference evidence="9 10" key="1">
    <citation type="submission" date="2016-12" db="EMBL/GenBank/DDBJ databases">
        <title>Comparison of Traditional DNA-DNA Hybridization with In Silico Genomic Analysis.</title>
        <authorList>
            <person name="Nicholson A.C."/>
            <person name="Humrighouse B.W."/>
            <person name="Graziano J."/>
            <person name="Lasker B."/>
            <person name="Whitney A.M."/>
            <person name="Mcquiston J.R."/>
        </authorList>
    </citation>
    <scope>NUCLEOTIDE SEQUENCE [LARGE SCALE GENOMIC DNA]</scope>
    <source>
        <strain evidence="9 10">H2240</strain>
    </source>
</reference>
<evidence type="ECO:0000256" key="2">
    <source>
        <dbReference type="ARBA" id="ARBA00022448"/>
    </source>
</evidence>
<comment type="subcellular location">
    <subcellularLocation>
        <location evidence="1 7">Cell membrane</location>
        <topology evidence="1 7">Multi-pass membrane protein</topology>
    </subcellularLocation>
</comment>
<dbReference type="PANTHER" id="PTHR30151:SF20">
    <property type="entry name" value="ABC TRANSPORTER PERMEASE PROTEIN HI_0355-RELATED"/>
    <property type="match status" value="1"/>
</dbReference>
<evidence type="ECO:0000313" key="9">
    <source>
        <dbReference type="EMBL" id="OWJ77163.1"/>
    </source>
</evidence>
<feature type="transmembrane region" description="Helical" evidence="7">
    <location>
        <begin position="99"/>
        <end position="121"/>
    </location>
</feature>
<dbReference type="EMBL" id="NIPW01000023">
    <property type="protein sequence ID" value="OWJ77163.1"/>
    <property type="molecule type" value="Genomic_DNA"/>
</dbReference>
<gene>
    <name evidence="9" type="ORF">CDV49_12170</name>
</gene>
<dbReference type="InterPro" id="IPR035906">
    <property type="entry name" value="MetI-like_sf"/>
</dbReference>
<keyword evidence="4 7" id="KW-0812">Transmembrane</keyword>
<evidence type="ECO:0000259" key="8">
    <source>
        <dbReference type="PROSITE" id="PS50928"/>
    </source>
</evidence>
<dbReference type="CDD" id="cd06261">
    <property type="entry name" value="TM_PBP2"/>
    <property type="match status" value="1"/>
</dbReference>
<organism evidence="9 10">
    <name type="scientific">Haematobacter genomosp. 1</name>
    <dbReference type="NCBI Taxonomy" id="366618"/>
    <lineage>
        <taxon>Bacteria</taxon>
        <taxon>Pseudomonadati</taxon>
        <taxon>Pseudomonadota</taxon>
        <taxon>Alphaproteobacteria</taxon>
        <taxon>Rhodobacterales</taxon>
        <taxon>Paracoccaceae</taxon>
        <taxon>Haematobacter</taxon>
    </lineage>
</organism>
<evidence type="ECO:0000256" key="4">
    <source>
        <dbReference type="ARBA" id="ARBA00022692"/>
    </source>
</evidence>
<dbReference type="RefSeq" id="WP_088215700.1">
    <property type="nucleotide sequence ID" value="NZ_NIPW01000023.1"/>
</dbReference>
<evidence type="ECO:0000256" key="7">
    <source>
        <dbReference type="RuleBase" id="RU363032"/>
    </source>
</evidence>
<dbReference type="PROSITE" id="PS50928">
    <property type="entry name" value="ABC_TM1"/>
    <property type="match status" value="1"/>
</dbReference>
<protein>
    <submittedName>
        <fullName evidence="9">ABC transporter permease</fullName>
    </submittedName>
</protein>
<sequence length="260" mass="28166">MLNSRNIWRVVLPSIAVIIFLGSWSLYVRMADVSAFVLPSPEAIAIALVNLVQDPSLWYHVRITVTEAASGFMIAVALGLTLGFVMARVPPVEWAAKPFIVLLQLVPKIALAPLFILWFGFGLESKIVIAAALAFFPIFSNALIAFKSVDKGDSDVMVMLQASPLQRLMMLELPTALPVVLTGMEVSVVMAMIGAIVGEFIGGSEGLGYLAVKYLQELSVPNLFAVIVVLTMVGLTLYLMIGRLRAWFAPWHGATGAQPH</sequence>
<feature type="transmembrane region" description="Helical" evidence="7">
    <location>
        <begin position="127"/>
        <end position="146"/>
    </location>
</feature>
<feature type="transmembrane region" description="Helical" evidence="7">
    <location>
        <begin position="7"/>
        <end position="27"/>
    </location>
</feature>
<comment type="caution">
    <text evidence="9">The sequence shown here is derived from an EMBL/GenBank/DDBJ whole genome shotgun (WGS) entry which is preliminary data.</text>
</comment>